<dbReference type="EMBL" id="ACOU01000002">
    <property type="protein sequence ID" value="EKX73704.1"/>
    <property type="molecule type" value="Genomic_DNA"/>
</dbReference>
<dbReference type="EC" id="3.6.4.12" evidence="1"/>
<dbReference type="SUPFAM" id="SSF52540">
    <property type="entry name" value="P-loop containing nucleoside triphosphate hydrolases"/>
    <property type="match status" value="1"/>
</dbReference>
<protein>
    <recommendedName>
        <fullName evidence="1">DNA helicase</fullName>
        <ecNumber evidence="1">3.6.4.12</ecNumber>
    </recommendedName>
</protein>
<dbReference type="GO" id="GO:0005524">
    <property type="term" value="F:ATP binding"/>
    <property type="evidence" value="ECO:0007669"/>
    <property type="project" value="UniProtKB-KW"/>
</dbReference>
<evidence type="ECO:0000313" key="7">
    <source>
        <dbReference type="Proteomes" id="UP000031512"/>
    </source>
</evidence>
<dbReference type="PANTHER" id="PTHR11630:SF47">
    <property type="entry name" value="DNA HELICASE MCM8"/>
    <property type="match status" value="1"/>
</dbReference>
<keyword evidence="4" id="KW-0238">DNA-binding</keyword>
<dbReference type="KEGG" id="beq:BEWA_037400"/>
<dbReference type="RefSeq" id="XP_004833156.1">
    <property type="nucleotide sequence ID" value="XM_004833099.1"/>
</dbReference>
<dbReference type="SMART" id="SM00350">
    <property type="entry name" value="MCM"/>
    <property type="match status" value="1"/>
</dbReference>
<dbReference type="Gene3D" id="2.40.50.140">
    <property type="entry name" value="Nucleic acid-binding proteins"/>
    <property type="match status" value="1"/>
</dbReference>
<name>L1LEJ3_THEEQ</name>
<sequence length="423" mass="46477">MLHAIAIRLENFTPSLPFSSLRSHTVGCIASVRGHVVRIGPSKPLIISALFYIAFTRIAIRKRLKYRGTVLRLQNGRTLGSNAKSDNAHLYRIQEEISSETTWKNNRPAETTANSLLDIELTGDLVGNYFPGNIVEVVGVIKASESQSDSAFSHKFLYTIYMDAVSINVLNKKYESHTSREYNNVSFIHLISIIYRCLELYLEPNRFYLAAASMFPKVVGRNYAKAGLLLSILGGVSIYDECRALKRRGNIHCLLVGDPGVGKSLFLRSICNPLYGNYFFSGGSITASGLTAAVVRESGSNEFNLEAGALVLSSGGVCCIDELDKVSAIEQEAFLEVMEQQVVSVAKAGIISTLNARTTVICASNPINGKFNSKKSLSENIKLSQPLLSRFDLIFVMVDNPLGDHDETISNHLLKRVGSAHIY</sequence>
<dbReference type="PANTHER" id="PTHR11630">
    <property type="entry name" value="DNA REPLICATION LICENSING FACTOR MCM FAMILY MEMBER"/>
    <property type="match status" value="1"/>
</dbReference>
<comment type="caution">
    <text evidence="6">The sequence shown here is derived from an EMBL/GenBank/DDBJ whole genome shotgun (WGS) entry which is preliminary data.</text>
</comment>
<dbReference type="GO" id="GO:0003697">
    <property type="term" value="F:single-stranded DNA binding"/>
    <property type="evidence" value="ECO:0007669"/>
    <property type="project" value="TreeGrafter"/>
</dbReference>
<accession>L1LEJ3</accession>
<dbReference type="InterPro" id="IPR001208">
    <property type="entry name" value="MCM_dom"/>
</dbReference>
<dbReference type="STRING" id="1537102.L1LEJ3"/>
<dbReference type="PROSITE" id="PS50051">
    <property type="entry name" value="MCM_2"/>
    <property type="match status" value="1"/>
</dbReference>
<dbReference type="GO" id="GO:0005634">
    <property type="term" value="C:nucleus"/>
    <property type="evidence" value="ECO:0007669"/>
    <property type="project" value="TreeGrafter"/>
</dbReference>
<feature type="domain" description="MCM C-terminal AAA(+) ATPase" evidence="5">
    <location>
        <begin position="206"/>
        <end position="413"/>
    </location>
</feature>
<dbReference type="GO" id="GO:0042555">
    <property type="term" value="C:MCM complex"/>
    <property type="evidence" value="ECO:0007669"/>
    <property type="project" value="TreeGrafter"/>
</dbReference>
<keyword evidence="7" id="KW-1185">Reference proteome</keyword>
<dbReference type="Proteomes" id="UP000031512">
    <property type="component" value="Unassembled WGS sequence"/>
</dbReference>
<keyword evidence="2 4" id="KW-0547">Nucleotide-binding</keyword>
<evidence type="ECO:0000256" key="1">
    <source>
        <dbReference type="ARBA" id="ARBA00012551"/>
    </source>
</evidence>
<evidence type="ECO:0000256" key="4">
    <source>
        <dbReference type="RuleBase" id="RU004070"/>
    </source>
</evidence>
<dbReference type="Pfam" id="PF00493">
    <property type="entry name" value="MCM"/>
    <property type="match status" value="1"/>
</dbReference>
<organism evidence="6 7">
    <name type="scientific">Theileria equi strain WA</name>
    <dbReference type="NCBI Taxonomy" id="1537102"/>
    <lineage>
        <taxon>Eukaryota</taxon>
        <taxon>Sar</taxon>
        <taxon>Alveolata</taxon>
        <taxon>Apicomplexa</taxon>
        <taxon>Aconoidasida</taxon>
        <taxon>Piroplasmida</taxon>
        <taxon>Theileriidae</taxon>
        <taxon>Theileria</taxon>
    </lineage>
</organism>
<dbReference type="Gene3D" id="3.40.50.300">
    <property type="entry name" value="P-loop containing nucleotide triphosphate hydrolases"/>
    <property type="match status" value="1"/>
</dbReference>
<evidence type="ECO:0000256" key="3">
    <source>
        <dbReference type="ARBA" id="ARBA00022840"/>
    </source>
</evidence>
<keyword evidence="3 4" id="KW-0067">ATP-binding</keyword>
<evidence type="ECO:0000259" key="5">
    <source>
        <dbReference type="PROSITE" id="PS50051"/>
    </source>
</evidence>
<dbReference type="InterPro" id="IPR027417">
    <property type="entry name" value="P-loop_NTPase"/>
</dbReference>
<gene>
    <name evidence="6" type="ORF">BEWA_037400</name>
</gene>
<dbReference type="GeneID" id="15806627"/>
<dbReference type="SUPFAM" id="SSF50249">
    <property type="entry name" value="Nucleic acid-binding proteins"/>
    <property type="match status" value="1"/>
</dbReference>
<dbReference type="AlphaFoldDB" id="L1LEJ3"/>
<dbReference type="InterPro" id="IPR012340">
    <property type="entry name" value="NA-bd_OB-fold"/>
</dbReference>
<dbReference type="GO" id="GO:0017116">
    <property type="term" value="F:single-stranded DNA helicase activity"/>
    <property type="evidence" value="ECO:0007669"/>
    <property type="project" value="TreeGrafter"/>
</dbReference>
<dbReference type="SMART" id="SM00382">
    <property type="entry name" value="AAA"/>
    <property type="match status" value="1"/>
</dbReference>
<dbReference type="InterPro" id="IPR003593">
    <property type="entry name" value="AAA+_ATPase"/>
</dbReference>
<dbReference type="PRINTS" id="PR01657">
    <property type="entry name" value="MCMFAMILY"/>
</dbReference>
<proteinExistence type="inferred from homology"/>
<evidence type="ECO:0000256" key="2">
    <source>
        <dbReference type="ARBA" id="ARBA00022741"/>
    </source>
</evidence>
<comment type="similarity">
    <text evidence="4">Belongs to the MCM family.</text>
</comment>
<dbReference type="GO" id="GO:0006260">
    <property type="term" value="P:DNA replication"/>
    <property type="evidence" value="ECO:0007669"/>
    <property type="project" value="InterPro"/>
</dbReference>
<dbReference type="PROSITE" id="PS00847">
    <property type="entry name" value="MCM_1"/>
    <property type="match status" value="1"/>
</dbReference>
<dbReference type="eggNOG" id="KOG0480">
    <property type="taxonomic scope" value="Eukaryota"/>
</dbReference>
<dbReference type="OrthoDB" id="361400at2759"/>
<evidence type="ECO:0000313" key="6">
    <source>
        <dbReference type="EMBL" id="EKX73704.1"/>
    </source>
</evidence>
<dbReference type="InterPro" id="IPR018525">
    <property type="entry name" value="MCM_CS"/>
</dbReference>
<dbReference type="InterPro" id="IPR031327">
    <property type="entry name" value="MCM"/>
</dbReference>
<dbReference type="VEuPathDB" id="PiroplasmaDB:BEWA_037400"/>
<reference evidence="6 7" key="1">
    <citation type="journal article" date="2012" name="BMC Genomics">
        <title>Comparative genomic analysis and phylogenetic position of Theileria equi.</title>
        <authorList>
            <person name="Kappmeyer L.S."/>
            <person name="Thiagarajan M."/>
            <person name="Herndon D.R."/>
            <person name="Ramsay J.D."/>
            <person name="Caler E."/>
            <person name="Djikeng A."/>
            <person name="Gillespie J.J."/>
            <person name="Lau A.O."/>
            <person name="Roalson E.H."/>
            <person name="Silva J.C."/>
            <person name="Silva M.G."/>
            <person name="Suarez C.E."/>
            <person name="Ueti M.W."/>
            <person name="Nene V.M."/>
            <person name="Mealey R.H."/>
            <person name="Knowles D.P."/>
            <person name="Brayton K.A."/>
        </authorList>
    </citation>
    <scope>NUCLEOTIDE SEQUENCE [LARGE SCALE GENOMIC DNA]</scope>
    <source>
        <strain evidence="6 7">WA</strain>
    </source>
</reference>